<evidence type="ECO:0000313" key="2">
    <source>
        <dbReference type="EMBL" id="SOS74298.1"/>
    </source>
</evidence>
<keyword evidence="3" id="KW-1185">Reference proteome</keyword>
<reference evidence="3" key="1">
    <citation type="submission" date="2017-11" db="EMBL/GenBank/DDBJ databases">
        <authorList>
            <person name="Duchaud E."/>
        </authorList>
    </citation>
    <scope>NUCLEOTIDE SEQUENCE [LARGE SCALE GENOMIC DNA]</scope>
    <source>
        <strain evidence="3">Tenacibaculum sp. TNO020</strain>
    </source>
</reference>
<organism evidence="2 3">
    <name type="scientific">Tenacibaculum piscium</name>
    <dbReference type="NCBI Taxonomy" id="1458515"/>
    <lineage>
        <taxon>Bacteria</taxon>
        <taxon>Pseudomonadati</taxon>
        <taxon>Bacteroidota</taxon>
        <taxon>Flavobacteriia</taxon>
        <taxon>Flavobacteriales</taxon>
        <taxon>Flavobacteriaceae</taxon>
        <taxon>Tenacibaculum</taxon>
    </lineage>
</organism>
<sequence>MYYLILLLTGIFWLNFTEKIKASHFLVQLVIWLPVVILYAIPLYLQEDIGTDYHTYYNYFFNDDYLLYFRKGELIFYYIVLLTRYLGHPQILFVIIGTIQLLLFFYTLHLLKKRGYKSWLLFFLFVVVTTIYNNQMNGLRQFVVVNGMLLFAIFLSERRFFKSFILSVLGLLFHKTSFIATGFIFILKKYLPYSGRKIFFIFIISSFLFSVNYLDSIEALFSNSYWSSYLHYLNSESESVFKLDIASIIGKLYFVPILLYFYFVVFKSKKKLSDFEILSSKVVACTYFLFLQAGYFHIFLRLWQYFNIFMIIPIYLVINWAIQKKQFNLVFFLLLYLSLPYLYKIIFVAEREYSFNLIFF</sequence>
<dbReference type="AlphaFoldDB" id="A0A2H1YFP1"/>
<feature type="transmembrane region" description="Helical" evidence="1">
    <location>
        <begin position="245"/>
        <end position="266"/>
    </location>
</feature>
<dbReference type="Pfam" id="PF14897">
    <property type="entry name" value="EpsG"/>
    <property type="match status" value="1"/>
</dbReference>
<dbReference type="EMBL" id="OENF01000010">
    <property type="protein sequence ID" value="SOS74298.1"/>
    <property type="molecule type" value="Genomic_DNA"/>
</dbReference>
<accession>A0A2H1YFP1</accession>
<feature type="transmembrane region" description="Helical" evidence="1">
    <location>
        <begin position="118"/>
        <end position="135"/>
    </location>
</feature>
<dbReference type="InterPro" id="IPR049458">
    <property type="entry name" value="EpsG-like"/>
</dbReference>
<name>A0A2H1YFP1_9FLAO</name>
<dbReference type="RefSeq" id="WP_101916788.1">
    <property type="nucleotide sequence ID" value="NZ_OENF01000010.1"/>
</dbReference>
<feature type="transmembrane region" description="Helical" evidence="1">
    <location>
        <begin position="302"/>
        <end position="322"/>
    </location>
</feature>
<feature type="transmembrane region" description="Helical" evidence="1">
    <location>
        <begin position="329"/>
        <end position="349"/>
    </location>
</feature>
<feature type="transmembrane region" description="Helical" evidence="1">
    <location>
        <begin position="91"/>
        <end position="111"/>
    </location>
</feature>
<proteinExistence type="predicted"/>
<feature type="transmembrane region" description="Helical" evidence="1">
    <location>
        <begin position="29"/>
        <end position="45"/>
    </location>
</feature>
<protein>
    <submittedName>
        <fullName evidence="2">Putative Wzy</fullName>
    </submittedName>
</protein>
<keyword evidence="1" id="KW-0472">Membrane</keyword>
<keyword evidence="1" id="KW-0812">Transmembrane</keyword>
<dbReference type="OrthoDB" id="4907145at2"/>
<feature type="transmembrane region" description="Helical" evidence="1">
    <location>
        <begin position="199"/>
        <end position="225"/>
    </location>
</feature>
<feature type="transmembrane region" description="Helical" evidence="1">
    <location>
        <begin position="278"/>
        <end position="296"/>
    </location>
</feature>
<keyword evidence="1" id="KW-1133">Transmembrane helix</keyword>
<feature type="transmembrane region" description="Helical" evidence="1">
    <location>
        <begin position="164"/>
        <end position="187"/>
    </location>
</feature>
<evidence type="ECO:0000256" key="1">
    <source>
        <dbReference type="SAM" id="Phobius"/>
    </source>
</evidence>
<evidence type="ECO:0000313" key="3">
    <source>
        <dbReference type="Proteomes" id="UP000234211"/>
    </source>
</evidence>
<dbReference type="Proteomes" id="UP000234211">
    <property type="component" value="Unassembled WGS sequence"/>
</dbReference>
<gene>
    <name evidence="2" type="ORF">TNO020_180332</name>
</gene>